<evidence type="ECO:0000313" key="4">
    <source>
        <dbReference type="EMBL" id="KAK7074101.1"/>
    </source>
</evidence>
<dbReference type="PANTHER" id="PTHR23149:SF9">
    <property type="entry name" value="G PATCH DOMAIN-CONTAINING PROTEIN 4"/>
    <property type="match status" value="1"/>
</dbReference>
<reference evidence="4 5" key="1">
    <citation type="submission" date="2023-11" db="EMBL/GenBank/DDBJ databases">
        <title>Halocaridina rubra genome assembly.</title>
        <authorList>
            <person name="Smith C."/>
        </authorList>
    </citation>
    <scope>NUCLEOTIDE SEQUENCE [LARGE SCALE GENOMIC DNA]</scope>
    <source>
        <strain evidence="4">EP-1</strain>
        <tissue evidence="4">Whole</tissue>
    </source>
</reference>
<proteinExistence type="predicted"/>
<dbReference type="InterPro" id="IPR000467">
    <property type="entry name" value="G_patch_dom"/>
</dbReference>
<keyword evidence="5" id="KW-1185">Reference proteome</keyword>
<comment type="caution">
    <text evidence="4">The sequence shown here is derived from an EMBL/GenBank/DDBJ whole genome shotgun (WGS) entry which is preliminary data.</text>
</comment>
<evidence type="ECO:0000256" key="2">
    <source>
        <dbReference type="SAM" id="MobiDB-lite"/>
    </source>
</evidence>
<evidence type="ECO:0000313" key="5">
    <source>
        <dbReference type="Proteomes" id="UP001381693"/>
    </source>
</evidence>
<dbReference type="Pfam" id="PF01585">
    <property type="entry name" value="G-patch"/>
    <property type="match status" value="1"/>
</dbReference>
<evidence type="ECO:0000259" key="3">
    <source>
        <dbReference type="PROSITE" id="PS50174"/>
    </source>
</evidence>
<feature type="compositionally biased region" description="Basic residues" evidence="2">
    <location>
        <begin position="296"/>
        <end position="306"/>
    </location>
</feature>
<accession>A0AAN8WXB7</accession>
<feature type="region of interest" description="Disordered" evidence="2">
    <location>
        <begin position="296"/>
        <end position="316"/>
    </location>
</feature>
<name>A0AAN8WXB7_HALRR</name>
<evidence type="ECO:0000256" key="1">
    <source>
        <dbReference type="ARBA" id="ARBA00040365"/>
    </source>
</evidence>
<dbReference type="SMART" id="SM00443">
    <property type="entry name" value="G_patch"/>
    <property type="match status" value="1"/>
</dbReference>
<dbReference type="PANTHER" id="PTHR23149">
    <property type="entry name" value="G PATCH DOMAIN CONTAINING PROTEIN"/>
    <property type="match status" value="1"/>
</dbReference>
<gene>
    <name evidence="4" type="primary">GPATCH4</name>
    <name evidence="4" type="ORF">SK128_028232</name>
</gene>
<organism evidence="4 5">
    <name type="scientific">Halocaridina rubra</name>
    <name type="common">Hawaiian red shrimp</name>
    <dbReference type="NCBI Taxonomy" id="373956"/>
    <lineage>
        <taxon>Eukaryota</taxon>
        <taxon>Metazoa</taxon>
        <taxon>Ecdysozoa</taxon>
        <taxon>Arthropoda</taxon>
        <taxon>Crustacea</taxon>
        <taxon>Multicrustacea</taxon>
        <taxon>Malacostraca</taxon>
        <taxon>Eumalacostraca</taxon>
        <taxon>Eucarida</taxon>
        <taxon>Decapoda</taxon>
        <taxon>Pleocyemata</taxon>
        <taxon>Caridea</taxon>
        <taxon>Atyoidea</taxon>
        <taxon>Atyidae</taxon>
        <taxon>Halocaridina</taxon>
    </lineage>
</organism>
<protein>
    <recommendedName>
        <fullName evidence="1">G patch domain-containing protein 4</fullName>
    </recommendedName>
</protein>
<dbReference type="GO" id="GO:0005730">
    <property type="term" value="C:nucleolus"/>
    <property type="evidence" value="ECO:0007669"/>
    <property type="project" value="TreeGrafter"/>
</dbReference>
<feature type="domain" description="G-patch" evidence="3">
    <location>
        <begin position="1"/>
        <end position="47"/>
    </location>
</feature>
<dbReference type="GO" id="GO:0003676">
    <property type="term" value="F:nucleic acid binding"/>
    <property type="evidence" value="ECO:0007669"/>
    <property type="project" value="InterPro"/>
</dbReference>
<dbReference type="AlphaFoldDB" id="A0AAN8WXB7"/>
<dbReference type="Proteomes" id="UP001381693">
    <property type="component" value="Unassembled WGS sequence"/>
</dbReference>
<dbReference type="EMBL" id="JAXCGZ010011814">
    <property type="protein sequence ID" value="KAK7074101.1"/>
    <property type="molecule type" value="Genomic_DNA"/>
</dbReference>
<dbReference type="InterPro" id="IPR050656">
    <property type="entry name" value="PINX1"/>
</dbReference>
<dbReference type="PROSITE" id="PS50174">
    <property type="entry name" value="G_PATCH"/>
    <property type="match status" value="1"/>
</dbReference>
<sequence>MSNFGRSMLEKFGWQEGKGLGREESGITKAIKVAGNFNSYGLGHDVGREFTDQWWDKLYNATASNITVDTSEDGGVQVIRKGGTPDSKKIIPYAKSDTNQYSKFVKGGTITDHQKGKYEDKSRLSFDDIFKKCGGKTAHKGARHGLKMTAKLARVEQQECELLEKWQSPRNGSVMYVEEENLSKSKITDEINSENPKRKKSKKTCDIHCNEESEVGTTRNEKSNIKVKKIRDVDSEHDLEKPVYQASECHNEYEEMNADLLTLKRDKKKKKRPREGDVYNEDYALENPLTKAVMMKKQKKRHKNRKKENDGISQEILEAERKKNKVQTFCDNDDALVDTTLESKFPKKKKKIKAAKKRIMMA</sequence>